<protein>
    <submittedName>
        <fullName evidence="2">PH domain-containing protein</fullName>
    </submittedName>
</protein>
<keyword evidence="3" id="KW-1185">Reference proteome</keyword>
<dbReference type="EMBL" id="SPNC01000171">
    <property type="protein sequence ID" value="TFH94175.1"/>
    <property type="molecule type" value="Genomic_DNA"/>
</dbReference>
<gene>
    <name evidence="2" type="ORF">E4P47_08675</name>
</gene>
<dbReference type="AlphaFoldDB" id="A0A4Y8WPC2"/>
<name>A0A4Y8WPC2_9PORP</name>
<dbReference type="SUPFAM" id="SSF50729">
    <property type="entry name" value="PH domain-like"/>
    <property type="match status" value="1"/>
</dbReference>
<sequence>MSLLNMILGNVSEVDAESLERDFGPLLCEGERIERAYKLVRDKWVFTNKRLILQNVQGVTGKKVEYHTIPYRSIVHYSIENAGTFDMDAELKLWVRGFDGPIVQNFSKNSNLRELQQVLANYVL</sequence>
<accession>A0A4Y8WPC2</accession>
<dbReference type="PANTHER" id="PTHR35796">
    <property type="entry name" value="HYPOTHETICAL CYTOSOLIC PROTEIN"/>
    <property type="match status" value="1"/>
</dbReference>
<reference evidence="2 3" key="1">
    <citation type="submission" date="2019-03" db="EMBL/GenBank/DDBJ databases">
        <title>Porphyromonas levii Isolated from the Uterus of Dairy Cows.</title>
        <authorList>
            <person name="Francis A.M."/>
        </authorList>
    </citation>
    <scope>NUCLEOTIDE SEQUENCE [LARGE SCALE GENOMIC DNA]</scope>
    <source>
        <strain evidence="2 3">AF5678</strain>
    </source>
</reference>
<organism evidence="2 3">
    <name type="scientific">Porphyromonas levii</name>
    <dbReference type="NCBI Taxonomy" id="28114"/>
    <lineage>
        <taxon>Bacteria</taxon>
        <taxon>Pseudomonadati</taxon>
        <taxon>Bacteroidota</taxon>
        <taxon>Bacteroidia</taxon>
        <taxon>Bacteroidales</taxon>
        <taxon>Porphyromonadaceae</taxon>
        <taxon>Porphyromonas</taxon>
    </lineage>
</organism>
<evidence type="ECO:0000259" key="1">
    <source>
        <dbReference type="Pfam" id="PF08000"/>
    </source>
</evidence>
<dbReference type="PANTHER" id="PTHR35796:SF3">
    <property type="entry name" value="BHLH DOMAIN-CONTAINING PROTEIN"/>
    <property type="match status" value="1"/>
</dbReference>
<dbReference type="Pfam" id="PF08000">
    <property type="entry name" value="bPH_1"/>
    <property type="match status" value="1"/>
</dbReference>
<dbReference type="Proteomes" id="UP000297225">
    <property type="component" value="Unassembled WGS sequence"/>
</dbReference>
<proteinExistence type="predicted"/>
<evidence type="ECO:0000313" key="2">
    <source>
        <dbReference type="EMBL" id="TFH94175.1"/>
    </source>
</evidence>
<dbReference type="Gene3D" id="2.30.29.50">
    <property type="entry name" value="Bacterial Pleckstrin homology domain"/>
    <property type="match status" value="1"/>
</dbReference>
<dbReference type="InterPro" id="IPR012544">
    <property type="entry name" value="PHb"/>
</dbReference>
<dbReference type="InterPro" id="IPR037063">
    <property type="entry name" value="PHb_sf"/>
</dbReference>
<feature type="domain" description="Bacterial Pleckstrin homology" evidence="1">
    <location>
        <begin position="3"/>
        <end position="123"/>
    </location>
</feature>
<dbReference type="CDD" id="cd13225">
    <property type="entry name" value="PH-like_bacteria"/>
    <property type="match status" value="1"/>
</dbReference>
<dbReference type="OrthoDB" id="9803613at2"/>
<comment type="caution">
    <text evidence="2">The sequence shown here is derived from an EMBL/GenBank/DDBJ whole genome shotgun (WGS) entry which is preliminary data.</text>
</comment>
<evidence type="ECO:0000313" key="3">
    <source>
        <dbReference type="Proteomes" id="UP000297225"/>
    </source>
</evidence>
<dbReference type="RefSeq" id="WP_134849903.1">
    <property type="nucleotide sequence ID" value="NZ_CP197400.1"/>
</dbReference>